<name>A0A4S8LN76_DENBC</name>
<dbReference type="InterPro" id="IPR000818">
    <property type="entry name" value="TEA/ATTS_dom"/>
</dbReference>
<feature type="region of interest" description="Disordered" evidence="3">
    <location>
        <begin position="122"/>
        <end position="144"/>
    </location>
</feature>
<organism evidence="5 6">
    <name type="scientific">Dendrothele bispora (strain CBS 962.96)</name>
    <dbReference type="NCBI Taxonomy" id="1314807"/>
    <lineage>
        <taxon>Eukaryota</taxon>
        <taxon>Fungi</taxon>
        <taxon>Dikarya</taxon>
        <taxon>Basidiomycota</taxon>
        <taxon>Agaricomycotina</taxon>
        <taxon>Agaricomycetes</taxon>
        <taxon>Agaricomycetidae</taxon>
        <taxon>Agaricales</taxon>
        <taxon>Agaricales incertae sedis</taxon>
        <taxon>Dendrothele</taxon>
    </lineage>
</organism>
<evidence type="ECO:0000256" key="3">
    <source>
        <dbReference type="SAM" id="MobiDB-lite"/>
    </source>
</evidence>
<dbReference type="AlphaFoldDB" id="A0A4S8LN76"/>
<evidence type="ECO:0000313" key="5">
    <source>
        <dbReference type="EMBL" id="THU90727.1"/>
    </source>
</evidence>
<dbReference type="InterPro" id="IPR038096">
    <property type="entry name" value="TEA/ATTS_sf"/>
</dbReference>
<evidence type="ECO:0000313" key="6">
    <source>
        <dbReference type="Proteomes" id="UP000297245"/>
    </source>
</evidence>
<gene>
    <name evidence="5" type="ORF">K435DRAFT_864077</name>
</gene>
<dbReference type="Proteomes" id="UP000297245">
    <property type="component" value="Unassembled WGS sequence"/>
</dbReference>
<dbReference type="EMBL" id="ML179327">
    <property type="protein sequence ID" value="THU90727.1"/>
    <property type="molecule type" value="Genomic_DNA"/>
</dbReference>
<feature type="DNA-binding region" description="TEA" evidence="2">
    <location>
        <begin position="16"/>
        <end position="88"/>
    </location>
</feature>
<evidence type="ECO:0000259" key="4">
    <source>
        <dbReference type="PROSITE" id="PS51088"/>
    </source>
</evidence>
<protein>
    <recommendedName>
        <fullName evidence="4">TEA domain-containing protein</fullName>
    </recommendedName>
</protein>
<feature type="domain" description="TEA" evidence="4">
    <location>
        <begin position="16"/>
        <end position="88"/>
    </location>
</feature>
<dbReference type="Pfam" id="PF01285">
    <property type="entry name" value="TEA"/>
    <property type="match status" value="1"/>
</dbReference>
<dbReference type="SMART" id="SM00426">
    <property type="entry name" value="TEA"/>
    <property type="match status" value="1"/>
</dbReference>
<keyword evidence="6" id="KW-1185">Reference proteome</keyword>
<feature type="compositionally biased region" description="Low complexity" evidence="3">
    <location>
        <begin position="122"/>
        <end position="139"/>
    </location>
</feature>
<dbReference type="OrthoDB" id="10006572at2759"/>
<dbReference type="GO" id="GO:0003700">
    <property type="term" value="F:DNA-binding transcription factor activity"/>
    <property type="evidence" value="ECO:0007669"/>
    <property type="project" value="InterPro"/>
</dbReference>
<reference evidence="5 6" key="1">
    <citation type="journal article" date="2019" name="Nat. Ecol. Evol.">
        <title>Megaphylogeny resolves global patterns of mushroom evolution.</title>
        <authorList>
            <person name="Varga T."/>
            <person name="Krizsan K."/>
            <person name="Foldi C."/>
            <person name="Dima B."/>
            <person name="Sanchez-Garcia M."/>
            <person name="Sanchez-Ramirez S."/>
            <person name="Szollosi G.J."/>
            <person name="Szarkandi J.G."/>
            <person name="Papp V."/>
            <person name="Albert L."/>
            <person name="Andreopoulos W."/>
            <person name="Angelini C."/>
            <person name="Antonin V."/>
            <person name="Barry K.W."/>
            <person name="Bougher N.L."/>
            <person name="Buchanan P."/>
            <person name="Buyck B."/>
            <person name="Bense V."/>
            <person name="Catcheside P."/>
            <person name="Chovatia M."/>
            <person name="Cooper J."/>
            <person name="Damon W."/>
            <person name="Desjardin D."/>
            <person name="Finy P."/>
            <person name="Geml J."/>
            <person name="Haridas S."/>
            <person name="Hughes K."/>
            <person name="Justo A."/>
            <person name="Karasinski D."/>
            <person name="Kautmanova I."/>
            <person name="Kiss B."/>
            <person name="Kocsube S."/>
            <person name="Kotiranta H."/>
            <person name="LaButti K.M."/>
            <person name="Lechner B.E."/>
            <person name="Liimatainen K."/>
            <person name="Lipzen A."/>
            <person name="Lukacs Z."/>
            <person name="Mihaltcheva S."/>
            <person name="Morgado L.N."/>
            <person name="Niskanen T."/>
            <person name="Noordeloos M.E."/>
            <person name="Ohm R.A."/>
            <person name="Ortiz-Santana B."/>
            <person name="Ovrebo C."/>
            <person name="Racz N."/>
            <person name="Riley R."/>
            <person name="Savchenko A."/>
            <person name="Shiryaev A."/>
            <person name="Soop K."/>
            <person name="Spirin V."/>
            <person name="Szebenyi C."/>
            <person name="Tomsovsky M."/>
            <person name="Tulloss R.E."/>
            <person name="Uehling J."/>
            <person name="Grigoriev I.V."/>
            <person name="Vagvolgyi C."/>
            <person name="Papp T."/>
            <person name="Martin F.M."/>
            <person name="Miettinen O."/>
            <person name="Hibbett D.S."/>
            <person name="Nagy L.G."/>
        </authorList>
    </citation>
    <scope>NUCLEOTIDE SEQUENCE [LARGE SCALE GENOMIC DNA]</scope>
    <source>
        <strain evidence="5 6">CBS 962.96</strain>
    </source>
</reference>
<dbReference type="Gene3D" id="6.10.20.40">
    <property type="entry name" value="TEA/ATTS domain"/>
    <property type="match status" value="1"/>
</dbReference>
<dbReference type="PROSITE" id="PS51088">
    <property type="entry name" value="TEA_2"/>
    <property type="match status" value="1"/>
</dbReference>
<evidence type="ECO:0000256" key="1">
    <source>
        <dbReference type="ARBA" id="ARBA00008421"/>
    </source>
</evidence>
<comment type="similarity">
    <text evidence="1">Belongs to the TEC1 family.</text>
</comment>
<proteinExistence type="inferred from homology"/>
<accession>A0A4S8LN76</accession>
<sequence>MGLRKHYKLLKNSHSGTPAGEVWPEDVERVFVQGLRAYWDSPWASYSTGRSRWRNQFLVDHLRKHGIDRSKKQVASHLQVLRNMWKGQPESSLLVGLDEHQPKAEDASHLFLFDDSDSHSPMSSPNFSVSDLTSSSNSSPEYTDSARLPAEELLHHFTQLPNSNSVTTFSLFAEGMRPFTVNIDALGLPHSHTLPVVLKIRLQIPSPTDINSPNTLQGFSASLRLANPWLHYAKCTTKLYFEGMRINTESACLDAISIELGCPNACLPLSDLFRCRQFVEPSIRVTITQEIIVDDRTLLFLFYQLEIAENFPTAQLLRFQRYRPGATVPSSSPVSPVSPVFPSSCSPPLPTNSILLPEVKLESMDSSVPFPYQANYLFNPAVPTLSTETSLSNALG</sequence>
<evidence type="ECO:0000256" key="2">
    <source>
        <dbReference type="PROSITE-ProRule" id="PRU00505"/>
    </source>
</evidence>